<dbReference type="InterPro" id="IPR001692">
    <property type="entry name" value="Histidinol_DH_CS"/>
</dbReference>
<dbReference type="PANTHER" id="PTHR21256">
    <property type="entry name" value="HISTIDINOL DEHYDROGENASE HDH"/>
    <property type="match status" value="1"/>
</dbReference>
<dbReference type="GO" id="GO:0006508">
    <property type="term" value="P:proteolysis"/>
    <property type="evidence" value="ECO:0007669"/>
    <property type="project" value="UniProtKB-KW"/>
</dbReference>
<comment type="catalytic activity">
    <reaction evidence="8">
        <text>L-histidinol + 2 NAD(+) + H2O = L-histidine + 2 NADH + 3 H(+)</text>
        <dbReference type="Rhea" id="RHEA:20641"/>
        <dbReference type="ChEBI" id="CHEBI:15377"/>
        <dbReference type="ChEBI" id="CHEBI:15378"/>
        <dbReference type="ChEBI" id="CHEBI:57540"/>
        <dbReference type="ChEBI" id="CHEBI:57595"/>
        <dbReference type="ChEBI" id="CHEBI:57699"/>
        <dbReference type="ChEBI" id="CHEBI:57945"/>
        <dbReference type="EC" id="1.1.1.23"/>
    </reaction>
</comment>
<dbReference type="PROSITE" id="PS00611">
    <property type="entry name" value="HISOL_DEHYDROGENASE"/>
    <property type="match status" value="1"/>
</dbReference>
<dbReference type="GO" id="GO:0000105">
    <property type="term" value="P:L-histidine biosynthetic process"/>
    <property type="evidence" value="ECO:0007669"/>
    <property type="project" value="UniProtKB-UniRule"/>
</dbReference>
<keyword evidence="2" id="KW-0645">Protease</keyword>
<dbReference type="InterPro" id="IPR022695">
    <property type="entry name" value="Histidinol_DH_monofunct"/>
</dbReference>
<feature type="binding site" evidence="8 11">
    <location>
        <position position="263"/>
    </location>
    <ligand>
        <name>substrate</name>
    </ligand>
</feature>
<keyword evidence="5" id="KW-0720">Serine protease</keyword>
<feature type="binding site" evidence="8 11">
    <location>
        <position position="365"/>
    </location>
    <ligand>
        <name>substrate</name>
    </ligand>
</feature>
<evidence type="ECO:0000256" key="3">
    <source>
        <dbReference type="ARBA" id="ARBA00022723"/>
    </source>
</evidence>
<dbReference type="EC" id="1.1.1.23" evidence="8"/>
<feature type="binding site" evidence="8 11">
    <location>
        <position position="332"/>
    </location>
    <ligand>
        <name>substrate</name>
    </ligand>
</feature>
<feature type="binding site" evidence="8 11">
    <location>
        <position position="266"/>
    </location>
    <ligand>
        <name>substrate</name>
    </ligand>
</feature>
<dbReference type="GO" id="GO:0004399">
    <property type="term" value="F:histidinol dehydrogenase activity"/>
    <property type="evidence" value="ECO:0007669"/>
    <property type="project" value="UniProtKB-UniRule"/>
</dbReference>
<dbReference type="HAMAP" id="MF_01024">
    <property type="entry name" value="HisD"/>
    <property type="match status" value="1"/>
</dbReference>
<dbReference type="GO" id="GO:0008236">
    <property type="term" value="F:serine-type peptidase activity"/>
    <property type="evidence" value="ECO:0007669"/>
    <property type="project" value="UniProtKB-KW"/>
</dbReference>
<comment type="pathway">
    <text evidence="8">Amino-acid biosynthesis; L-histidine biosynthesis; L-histidine from 5-phospho-alpha-D-ribose 1-diphosphate: step 9/9.</text>
</comment>
<dbReference type="CDD" id="cd06572">
    <property type="entry name" value="Histidinol_dh"/>
    <property type="match status" value="1"/>
</dbReference>
<dbReference type="Gene3D" id="1.20.5.1300">
    <property type="match status" value="1"/>
</dbReference>
<dbReference type="InterPro" id="IPR016161">
    <property type="entry name" value="Ald_DH/histidinol_DH"/>
</dbReference>
<organism evidence="14 15">
    <name type="scientific">Eiseniibacteriota bacterium</name>
    <dbReference type="NCBI Taxonomy" id="2212470"/>
    <lineage>
        <taxon>Bacteria</taxon>
        <taxon>Candidatus Eiseniibacteriota</taxon>
    </lineage>
</organism>
<evidence type="ECO:0000256" key="6">
    <source>
        <dbReference type="ARBA" id="ARBA00022833"/>
    </source>
</evidence>
<dbReference type="EMBL" id="JACRIW010000081">
    <property type="protein sequence ID" value="MBI5170075.1"/>
    <property type="molecule type" value="Genomic_DNA"/>
</dbReference>
<evidence type="ECO:0000256" key="13">
    <source>
        <dbReference type="RuleBase" id="RU004175"/>
    </source>
</evidence>
<dbReference type="InterPro" id="IPR023828">
    <property type="entry name" value="Peptidase_S8_Ser-AS"/>
</dbReference>
<evidence type="ECO:0000256" key="7">
    <source>
        <dbReference type="ARBA" id="ARBA00023002"/>
    </source>
</evidence>
<dbReference type="NCBIfam" id="TIGR00069">
    <property type="entry name" value="hisD"/>
    <property type="match status" value="1"/>
</dbReference>
<feature type="binding site" evidence="8 11">
    <location>
        <position position="419"/>
    </location>
    <ligand>
        <name>substrate</name>
    </ligand>
</feature>
<dbReference type="Gene3D" id="3.40.50.1980">
    <property type="entry name" value="Nitrogenase molybdenum iron protein domain"/>
    <property type="match status" value="2"/>
</dbReference>
<dbReference type="Proteomes" id="UP000696931">
    <property type="component" value="Unassembled WGS sequence"/>
</dbReference>
<comment type="cofactor">
    <cofactor evidence="8 12">
        <name>Zn(2+)</name>
        <dbReference type="ChEBI" id="CHEBI:29105"/>
    </cofactor>
    <text evidence="8 12">Binds 1 zinc ion per subunit.</text>
</comment>
<dbReference type="InterPro" id="IPR012131">
    <property type="entry name" value="Hstdl_DH"/>
</dbReference>
<evidence type="ECO:0000313" key="14">
    <source>
        <dbReference type="EMBL" id="MBI5170075.1"/>
    </source>
</evidence>
<keyword evidence="6 8" id="KW-0862">Zinc</keyword>
<dbReference type="PRINTS" id="PR00083">
    <property type="entry name" value="HOLDHDRGNASE"/>
</dbReference>
<dbReference type="GO" id="GO:0008270">
    <property type="term" value="F:zinc ion binding"/>
    <property type="evidence" value="ECO:0007669"/>
    <property type="project" value="UniProtKB-UniRule"/>
</dbReference>
<dbReference type="PIRSF" id="PIRSF000099">
    <property type="entry name" value="Histidinol_dh"/>
    <property type="match status" value="1"/>
</dbReference>
<accession>A0A933SEZ7</accession>
<dbReference type="GO" id="GO:0005737">
    <property type="term" value="C:cytoplasm"/>
    <property type="evidence" value="ECO:0007669"/>
    <property type="project" value="TreeGrafter"/>
</dbReference>
<evidence type="ECO:0000256" key="2">
    <source>
        <dbReference type="ARBA" id="ARBA00022670"/>
    </source>
</evidence>
<feature type="active site" description="Proton acceptor" evidence="8 10">
    <location>
        <position position="332"/>
    </location>
</feature>
<keyword evidence="3 8" id="KW-0479">Metal-binding</keyword>
<dbReference type="PANTHER" id="PTHR21256:SF2">
    <property type="entry name" value="HISTIDINE BIOSYNTHESIS TRIFUNCTIONAL PROTEIN"/>
    <property type="match status" value="1"/>
</dbReference>
<comment type="caution">
    <text evidence="14">The sequence shown here is derived from an EMBL/GenBank/DDBJ whole genome shotgun (WGS) entry which is preliminary data.</text>
</comment>
<dbReference type="PROSITE" id="PS00138">
    <property type="entry name" value="SUBTILASE_SER"/>
    <property type="match status" value="1"/>
</dbReference>
<dbReference type="FunFam" id="3.40.50.1980:FF:000001">
    <property type="entry name" value="Histidinol dehydrogenase"/>
    <property type="match status" value="1"/>
</dbReference>
<name>A0A933SEZ7_UNCEI</name>
<evidence type="ECO:0000256" key="10">
    <source>
        <dbReference type="PIRSR" id="PIRSR000099-1"/>
    </source>
</evidence>
<dbReference type="AlphaFoldDB" id="A0A933SEZ7"/>
<evidence type="ECO:0000256" key="9">
    <source>
        <dbReference type="PIRNR" id="PIRNR000099"/>
    </source>
</evidence>
<gene>
    <name evidence="8 14" type="primary">hisD</name>
    <name evidence="14" type="ORF">HZA61_11345</name>
</gene>
<keyword evidence="8" id="KW-0368">Histidine biosynthesis</keyword>
<keyword evidence="8" id="KW-0028">Amino-acid biosynthesis</keyword>
<dbReference type="Pfam" id="PF00815">
    <property type="entry name" value="Histidinol_dh"/>
    <property type="match status" value="1"/>
</dbReference>
<comment type="function">
    <text evidence="8">Catalyzes the sequential NAD-dependent oxidations of L-histidinol to L-histidinaldehyde and then to L-histidine.</text>
</comment>
<feature type="binding site" evidence="8 11">
    <location>
        <position position="241"/>
    </location>
    <ligand>
        <name>substrate</name>
    </ligand>
</feature>
<evidence type="ECO:0000256" key="4">
    <source>
        <dbReference type="ARBA" id="ARBA00022801"/>
    </source>
</evidence>
<evidence type="ECO:0000256" key="11">
    <source>
        <dbReference type="PIRSR" id="PIRSR000099-3"/>
    </source>
</evidence>
<evidence type="ECO:0000256" key="1">
    <source>
        <dbReference type="ARBA" id="ARBA00010178"/>
    </source>
</evidence>
<reference evidence="14" key="1">
    <citation type="submission" date="2020-07" db="EMBL/GenBank/DDBJ databases">
        <title>Huge and variable diversity of episymbiotic CPR bacteria and DPANN archaea in groundwater ecosystems.</title>
        <authorList>
            <person name="He C.Y."/>
            <person name="Keren R."/>
            <person name="Whittaker M."/>
            <person name="Farag I.F."/>
            <person name="Doudna J."/>
            <person name="Cate J.H.D."/>
            <person name="Banfield J.F."/>
        </authorList>
    </citation>
    <scope>NUCLEOTIDE SEQUENCE</scope>
    <source>
        <strain evidence="14">NC_groundwater_1813_Pr3_B-0.1um_71_17</strain>
    </source>
</reference>
<sequence>MSADFLRYDCAPLAREERAVLTGRDGTSAASPEVAAEVTALLARVRGEGDGALREFAARFDGVTLDALEVPRAAWRAALEACDPALRAALERAARNIEKAHRAFLPAPVQAEIEPGVTVGRRPEPLACVGVYAPGGRAVYPSSVLMACVPARVAGVREIVLCSPPERATGLPSPLVLAAAELAGASRVFALGGAGAIGAMAFGTASVPRVDRIVGPGNAWVAEAKRQVSGVVGIDSPAGPSELLVLADAVADPRAVARELVAQAEHDPDASSLAVVVGAAAARAVAAALREEAASCERGEIVARSLGARGGVLVADTLAQATDFATRFAPEHLLLVVEDPAAALEAVRDAGAVFLGASSSVAFGDYLSGGNHVLPTAGFARTTSGLSTQDFVRWTQWQRVTSAAAASLAADCALLARAEGLPGHAAAALGAGTKGNR</sequence>
<comment type="caution">
    <text evidence="8">Lacks conserved residue(s) required for the propagation of feature annotation.</text>
</comment>
<feature type="binding site" evidence="8 12">
    <location>
        <position position="263"/>
    </location>
    <ligand>
        <name>Zn(2+)</name>
        <dbReference type="ChEBI" id="CHEBI:29105"/>
    </ligand>
</feature>
<evidence type="ECO:0000313" key="15">
    <source>
        <dbReference type="Proteomes" id="UP000696931"/>
    </source>
</evidence>
<feature type="active site" description="Proton acceptor" evidence="8 10">
    <location>
        <position position="331"/>
    </location>
</feature>
<feature type="binding site" evidence="8 12">
    <location>
        <position position="365"/>
    </location>
    <ligand>
        <name>Zn(2+)</name>
        <dbReference type="ChEBI" id="CHEBI:29105"/>
    </ligand>
</feature>
<evidence type="ECO:0000256" key="8">
    <source>
        <dbReference type="HAMAP-Rule" id="MF_01024"/>
    </source>
</evidence>
<comment type="similarity">
    <text evidence="1 8 9 13">Belongs to the histidinol dehydrogenase family.</text>
</comment>
<feature type="binding site" evidence="8 12">
    <location>
        <position position="266"/>
    </location>
    <ligand>
        <name>Zn(2+)</name>
        <dbReference type="ChEBI" id="CHEBI:29105"/>
    </ligand>
</feature>
<protein>
    <recommendedName>
        <fullName evidence="8">Histidinol dehydrogenase</fullName>
        <shortName evidence="8">HDH</shortName>
        <ecNumber evidence="8">1.1.1.23</ecNumber>
    </recommendedName>
</protein>
<evidence type="ECO:0000256" key="12">
    <source>
        <dbReference type="PIRSR" id="PIRSR000099-4"/>
    </source>
</evidence>
<keyword evidence="7 8" id="KW-0560">Oxidoreductase</keyword>
<evidence type="ECO:0000256" key="5">
    <source>
        <dbReference type="ARBA" id="ARBA00022825"/>
    </source>
</evidence>
<feature type="binding site" evidence="8 12">
    <location>
        <position position="424"/>
    </location>
    <ligand>
        <name>Zn(2+)</name>
        <dbReference type="ChEBI" id="CHEBI:29105"/>
    </ligand>
</feature>
<proteinExistence type="inferred from homology"/>
<dbReference type="SUPFAM" id="SSF53720">
    <property type="entry name" value="ALDH-like"/>
    <property type="match status" value="1"/>
</dbReference>
<keyword evidence="4" id="KW-0378">Hydrolase</keyword>
<feature type="binding site" evidence="8 11">
    <location>
        <position position="424"/>
    </location>
    <ligand>
        <name>substrate</name>
    </ligand>
</feature>
<keyword evidence="8" id="KW-0520">NAD</keyword>
<dbReference type="GO" id="GO:0051287">
    <property type="term" value="F:NAD binding"/>
    <property type="evidence" value="ECO:0007669"/>
    <property type="project" value="InterPro"/>
</dbReference>